<feature type="domain" description="APO" evidence="1">
    <location>
        <begin position="72"/>
        <end position="157"/>
    </location>
</feature>
<dbReference type="Pfam" id="PF05634">
    <property type="entry name" value="APO_RNA-bind"/>
    <property type="match status" value="1"/>
</dbReference>
<comment type="caution">
    <text evidence="2">The sequence shown here is derived from an EMBL/GenBank/DDBJ whole genome shotgun (WGS) entry which is preliminary data.</text>
</comment>
<dbReference type="GO" id="GO:0003723">
    <property type="term" value="F:RNA binding"/>
    <property type="evidence" value="ECO:0007669"/>
    <property type="project" value="InterPro"/>
</dbReference>
<organism evidence="2 3">
    <name type="scientific">Carnegiea gigantea</name>
    <dbReference type="NCBI Taxonomy" id="171969"/>
    <lineage>
        <taxon>Eukaryota</taxon>
        <taxon>Viridiplantae</taxon>
        <taxon>Streptophyta</taxon>
        <taxon>Embryophyta</taxon>
        <taxon>Tracheophyta</taxon>
        <taxon>Spermatophyta</taxon>
        <taxon>Magnoliopsida</taxon>
        <taxon>eudicotyledons</taxon>
        <taxon>Gunneridae</taxon>
        <taxon>Pentapetalae</taxon>
        <taxon>Caryophyllales</taxon>
        <taxon>Cactineae</taxon>
        <taxon>Cactaceae</taxon>
        <taxon>Cactoideae</taxon>
        <taxon>Echinocereeae</taxon>
        <taxon>Carnegiea</taxon>
    </lineage>
</organism>
<protein>
    <recommendedName>
        <fullName evidence="1">APO domain-containing protein</fullName>
    </recommendedName>
</protein>
<evidence type="ECO:0000313" key="2">
    <source>
        <dbReference type="EMBL" id="KAJ8439638.1"/>
    </source>
</evidence>
<dbReference type="EMBL" id="JAKOGI010000213">
    <property type="protein sequence ID" value="KAJ8439638.1"/>
    <property type="molecule type" value="Genomic_DNA"/>
</dbReference>
<proteinExistence type="predicted"/>
<name>A0A9Q1KB41_9CARY</name>
<sequence length="266" mass="30010">MLVHQAALLRWYSKNSMEDWNKLRPMIKRRIENRAKHYPVKAMIPVAKQVLQARSALINGAFALLKVVPVVTCKFCPEVYIGETGHLIMMCSGYKDRKRNKFHQLTNARLNDILVPVETFQLKDMFQDVIKHHQRFDFESIPAVVELCWQAGVHPHDLDLQLPNCLSDSAVDAAFNEADIIPANELRTIANRTTRAWETLREGVEKLLLVYPANDLPALLDEGRDFYGHAPAVVDLCGKAGASLPPRYFCMMKAPGLPGPPQKLSG</sequence>
<evidence type="ECO:0000259" key="1">
    <source>
        <dbReference type="PROSITE" id="PS51499"/>
    </source>
</evidence>
<evidence type="ECO:0000313" key="3">
    <source>
        <dbReference type="Proteomes" id="UP001153076"/>
    </source>
</evidence>
<keyword evidence="3" id="KW-1185">Reference proteome</keyword>
<dbReference type="OrthoDB" id="1898723at2759"/>
<dbReference type="AlphaFoldDB" id="A0A9Q1KB41"/>
<dbReference type="InterPro" id="IPR023342">
    <property type="entry name" value="APO_dom"/>
</dbReference>
<accession>A0A9Q1KB41</accession>
<dbReference type="Proteomes" id="UP001153076">
    <property type="component" value="Unassembled WGS sequence"/>
</dbReference>
<gene>
    <name evidence="2" type="ORF">Cgig2_021650</name>
</gene>
<reference evidence="2" key="1">
    <citation type="submission" date="2022-04" db="EMBL/GenBank/DDBJ databases">
        <title>Carnegiea gigantea Genome sequencing and assembly v2.</title>
        <authorList>
            <person name="Copetti D."/>
            <person name="Sanderson M.J."/>
            <person name="Burquez A."/>
            <person name="Wojciechowski M.F."/>
        </authorList>
    </citation>
    <scope>NUCLEOTIDE SEQUENCE</scope>
    <source>
        <strain evidence="2">SGP5-SGP5p</strain>
        <tissue evidence="2">Aerial part</tissue>
    </source>
</reference>
<dbReference type="PROSITE" id="PS51499">
    <property type="entry name" value="APO"/>
    <property type="match status" value="1"/>
</dbReference>